<dbReference type="Proteomes" id="UP000504638">
    <property type="component" value="Unplaced"/>
</dbReference>
<evidence type="ECO:0000256" key="1">
    <source>
        <dbReference type="SAM" id="Phobius"/>
    </source>
</evidence>
<accession>A0A6G1FYZ8</accession>
<organism evidence="2">
    <name type="scientific">Eremomyces bilateralis CBS 781.70</name>
    <dbReference type="NCBI Taxonomy" id="1392243"/>
    <lineage>
        <taxon>Eukaryota</taxon>
        <taxon>Fungi</taxon>
        <taxon>Dikarya</taxon>
        <taxon>Ascomycota</taxon>
        <taxon>Pezizomycotina</taxon>
        <taxon>Dothideomycetes</taxon>
        <taxon>Dothideomycetes incertae sedis</taxon>
        <taxon>Eremomycetales</taxon>
        <taxon>Eremomycetaceae</taxon>
        <taxon>Eremomyces</taxon>
    </lineage>
</organism>
<reference evidence="4" key="2">
    <citation type="submission" date="2020-04" db="EMBL/GenBank/DDBJ databases">
        <authorList>
            <consortium name="NCBI Genome Project"/>
        </authorList>
    </citation>
    <scope>NUCLEOTIDE SEQUENCE</scope>
    <source>
        <strain evidence="4">CBS 781.70</strain>
    </source>
</reference>
<sequence>MVGMKRGLAYAFVSIIKVLYSHGIIIKPSDNEYNSATMSKAIYNIIGLWGQLTILKSRSKETLIE</sequence>
<proteinExistence type="predicted"/>
<dbReference type="AlphaFoldDB" id="A0A6G1FYZ8"/>
<feature type="transmembrane region" description="Helical" evidence="1">
    <location>
        <begin position="7"/>
        <end position="26"/>
    </location>
</feature>
<keyword evidence="1" id="KW-0812">Transmembrane</keyword>
<protein>
    <submittedName>
        <fullName evidence="2 4">Uncharacterized protein</fullName>
    </submittedName>
</protein>
<dbReference type="EMBL" id="ML975164">
    <property type="protein sequence ID" value="KAF1810910.1"/>
    <property type="molecule type" value="Genomic_DNA"/>
</dbReference>
<keyword evidence="1" id="KW-0472">Membrane</keyword>
<dbReference type="RefSeq" id="XP_033532541.1">
    <property type="nucleotide sequence ID" value="XM_033683308.1"/>
</dbReference>
<name>A0A6G1FYZ8_9PEZI</name>
<keyword evidence="1" id="KW-1133">Transmembrane helix</keyword>
<evidence type="ECO:0000313" key="2">
    <source>
        <dbReference type="EMBL" id="KAF1810910.1"/>
    </source>
</evidence>
<dbReference type="GeneID" id="54423878"/>
<reference evidence="2 4" key="1">
    <citation type="submission" date="2020-01" db="EMBL/GenBank/DDBJ databases">
        <authorList>
            <consortium name="DOE Joint Genome Institute"/>
            <person name="Haridas S."/>
            <person name="Albert R."/>
            <person name="Binder M."/>
            <person name="Bloem J."/>
            <person name="Labutti K."/>
            <person name="Salamov A."/>
            <person name="Andreopoulos B."/>
            <person name="Baker S.E."/>
            <person name="Barry K."/>
            <person name="Bills G."/>
            <person name="Bluhm B.H."/>
            <person name="Cannon C."/>
            <person name="Castanera R."/>
            <person name="Culley D.E."/>
            <person name="Daum C."/>
            <person name="Ezra D."/>
            <person name="Gonzalez J.B."/>
            <person name="Henrissat B."/>
            <person name="Kuo A."/>
            <person name="Liang C."/>
            <person name="Lipzen A."/>
            <person name="Lutzoni F."/>
            <person name="Magnuson J."/>
            <person name="Mondo S."/>
            <person name="Nolan M."/>
            <person name="Ohm R."/>
            <person name="Pangilinan J."/>
            <person name="Park H.-J."/>
            <person name="Ramirez L."/>
            <person name="Alfaro M."/>
            <person name="Sun H."/>
            <person name="Tritt A."/>
            <person name="Yoshinaga Y."/>
            <person name="Zwiers L.-H."/>
            <person name="Turgeon B.G."/>
            <person name="Goodwin S.B."/>
            <person name="Spatafora J.W."/>
            <person name="Crous P.W."/>
            <person name="Grigoriev I.V."/>
        </authorList>
    </citation>
    <scope>NUCLEOTIDE SEQUENCE</scope>
    <source>
        <strain evidence="2 4">CBS 781.70</strain>
    </source>
</reference>
<evidence type="ECO:0000313" key="3">
    <source>
        <dbReference type="Proteomes" id="UP000504638"/>
    </source>
</evidence>
<reference evidence="4" key="3">
    <citation type="submission" date="2025-04" db="UniProtKB">
        <authorList>
            <consortium name="RefSeq"/>
        </authorList>
    </citation>
    <scope>IDENTIFICATION</scope>
    <source>
        <strain evidence="4">CBS 781.70</strain>
    </source>
</reference>
<keyword evidence="3" id="KW-1185">Reference proteome</keyword>
<evidence type="ECO:0000313" key="4">
    <source>
        <dbReference type="RefSeq" id="XP_033532541.1"/>
    </source>
</evidence>
<gene>
    <name evidence="2 4" type="ORF">P152DRAFT_87641</name>
</gene>